<evidence type="ECO:0000313" key="3">
    <source>
        <dbReference type="Proteomes" id="UP001367676"/>
    </source>
</evidence>
<keyword evidence="3" id="KW-1185">Reference proteome</keyword>
<evidence type="ECO:0000313" key="2">
    <source>
        <dbReference type="EMBL" id="KAK7603000.1"/>
    </source>
</evidence>
<feature type="region of interest" description="Disordered" evidence="1">
    <location>
        <begin position="134"/>
        <end position="168"/>
    </location>
</feature>
<proteinExistence type="predicted"/>
<reference evidence="2 3" key="1">
    <citation type="submission" date="2024-03" db="EMBL/GenBank/DDBJ databases">
        <title>Adaptation during the transition from Ophiocordyceps entomopathogen to insect associate is accompanied by gene loss and intensified selection.</title>
        <authorList>
            <person name="Ward C.M."/>
            <person name="Onetto C.A."/>
            <person name="Borneman A.R."/>
        </authorList>
    </citation>
    <scope>NUCLEOTIDE SEQUENCE [LARGE SCALE GENOMIC DNA]</scope>
    <source>
        <strain evidence="2">AWRI1</strain>
        <tissue evidence="2">Single Adult Female</tissue>
    </source>
</reference>
<gene>
    <name evidence="2" type="ORF">V9T40_002999</name>
</gene>
<name>A0AAN9TPU5_9HEMI</name>
<dbReference type="Proteomes" id="UP001367676">
    <property type="component" value="Unassembled WGS sequence"/>
</dbReference>
<accession>A0AAN9TPU5</accession>
<dbReference type="AlphaFoldDB" id="A0AAN9TPU5"/>
<sequence length="309" mass="33303">MEEYYSARSQHFKKHSTRCQLLCGKSRIIFHSICSADSLANGANTLDQTTLQILTDIVTASNMNLEFTLFLIAAIKVLSLETCHCRPIFSYLFNDETTPSTSLNEVEPIPVDSGVAKNTITELDDNANAVASSSAAQVTSVQKKEKQTKKPFRLEPTDMTPAKPPLGNKGLPWALNTIATVTRLLNKGVQGTKKLVEGSTDLTAQAVGGVGHLGNGFIDGVQNVIDKGADRTLNRFIGWMDATNSYRKGLSGMTAKPEDRAHSVTFTTSSNAPLTTFKSVGDLVSSYLPSGASSVSLPEITSIDLSKLW</sequence>
<evidence type="ECO:0000256" key="1">
    <source>
        <dbReference type="SAM" id="MobiDB-lite"/>
    </source>
</evidence>
<protein>
    <submittedName>
        <fullName evidence="2">Uncharacterized protein</fullName>
    </submittedName>
</protein>
<comment type="caution">
    <text evidence="2">The sequence shown here is derived from an EMBL/GenBank/DDBJ whole genome shotgun (WGS) entry which is preliminary data.</text>
</comment>
<dbReference type="EMBL" id="JBBCAQ010000006">
    <property type="protein sequence ID" value="KAK7603000.1"/>
    <property type="molecule type" value="Genomic_DNA"/>
</dbReference>
<organism evidence="2 3">
    <name type="scientific">Parthenolecanium corni</name>
    <dbReference type="NCBI Taxonomy" id="536013"/>
    <lineage>
        <taxon>Eukaryota</taxon>
        <taxon>Metazoa</taxon>
        <taxon>Ecdysozoa</taxon>
        <taxon>Arthropoda</taxon>
        <taxon>Hexapoda</taxon>
        <taxon>Insecta</taxon>
        <taxon>Pterygota</taxon>
        <taxon>Neoptera</taxon>
        <taxon>Paraneoptera</taxon>
        <taxon>Hemiptera</taxon>
        <taxon>Sternorrhyncha</taxon>
        <taxon>Coccoidea</taxon>
        <taxon>Coccidae</taxon>
        <taxon>Parthenolecanium</taxon>
    </lineage>
</organism>